<evidence type="ECO:0000256" key="2">
    <source>
        <dbReference type="ARBA" id="ARBA00029447"/>
    </source>
</evidence>
<dbReference type="GO" id="GO:0007165">
    <property type="term" value="P:signal transduction"/>
    <property type="evidence" value="ECO:0007669"/>
    <property type="project" value="UniProtKB-KW"/>
</dbReference>
<dbReference type="RefSeq" id="WP_139040276.1">
    <property type="nucleotide sequence ID" value="NZ_VDDA01000039.1"/>
</dbReference>
<keyword evidence="1 3" id="KW-0807">Transducer</keyword>
<dbReference type="Pfam" id="PF12729">
    <property type="entry name" value="4HB_MCP_1"/>
    <property type="match status" value="1"/>
</dbReference>
<dbReference type="Pfam" id="PF00015">
    <property type="entry name" value="MCPsignal"/>
    <property type="match status" value="1"/>
</dbReference>
<dbReference type="InterPro" id="IPR003660">
    <property type="entry name" value="HAMP_dom"/>
</dbReference>
<evidence type="ECO:0000313" key="7">
    <source>
        <dbReference type="EMBL" id="TNC07207.1"/>
    </source>
</evidence>
<accession>A0A5C4L634</accession>
<protein>
    <submittedName>
        <fullName evidence="7">Methyl-accepting chemotaxis protein</fullName>
    </submittedName>
</protein>
<dbReference type="SUPFAM" id="SSF58104">
    <property type="entry name" value="Methyl-accepting chemotaxis protein (MCP) signaling domain"/>
    <property type="match status" value="1"/>
</dbReference>
<name>A0A5C4L634_9HYPH</name>
<dbReference type="Gene3D" id="1.10.287.950">
    <property type="entry name" value="Methyl-accepting chemotaxis protein"/>
    <property type="match status" value="1"/>
</dbReference>
<keyword evidence="8" id="KW-1185">Reference proteome</keyword>
<organism evidence="7 8">
    <name type="scientific">Methylobacterium terricola</name>
    <dbReference type="NCBI Taxonomy" id="2583531"/>
    <lineage>
        <taxon>Bacteria</taxon>
        <taxon>Pseudomonadati</taxon>
        <taxon>Pseudomonadota</taxon>
        <taxon>Alphaproteobacteria</taxon>
        <taxon>Hyphomicrobiales</taxon>
        <taxon>Methylobacteriaceae</taxon>
        <taxon>Methylobacterium</taxon>
    </lineage>
</organism>
<proteinExistence type="inferred from homology"/>
<comment type="caution">
    <text evidence="7">The sequence shown here is derived from an EMBL/GenBank/DDBJ whole genome shotgun (WGS) entry which is preliminary data.</text>
</comment>
<dbReference type="GO" id="GO:0016020">
    <property type="term" value="C:membrane"/>
    <property type="evidence" value="ECO:0007669"/>
    <property type="project" value="InterPro"/>
</dbReference>
<keyword evidence="4" id="KW-0472">Membrane</keyword>
<gene>
    <name evidence="7" type="ORF">FF100_33105</name>
</gene>
<feature type="domain" description="HAMP" evidence="6">
    <location>
        <begin position="224"/>
        <end position="277"/>
    </location>
</feature>
<dbReference type="PANTHER" id="PTHR32089:SF112">
    <property type="entry name" value="LYSOZYME-LIKE PROTEIN-RELATED"/>
    <property type="match status" value="1"/>
</dbReference>
<reference evidence="7 8" key="1">
    <citation type="submission" date="2019-06" db="EMBL/GenBank/DDBJ databases">
        <title>Genome of Methylobacterium sp. 17Sr1-39.</title>
        <authorList>
            <person name="Seo T."/>
        </authorList>
    </citation>
    <scope>NUCLEOTIDE SEQUENCE [LARGE SCALE GENOMIC DNA]</scope>
    <source>
        <strain evidence="7 8">17Sr1-39</strain>
    </source>
</reference>
<feature type="transmembrane region" description="Helical" evidence="4">
    <location>
        <begin position="202"/>
        <end position="223"/>
    </location>
</feature>
<dbReference type="SMART" id="SM00304">
    <property type="entry name" value="HAMP"/>
    <property type="match status" value="1"/>
</dbReference>
<dbReference type="AlphaFoldDB" id="A0A5C4L634"/>
<dbReference type="Proteomes" id="UP000305267">
    <property type="component" value="Unassembled WGS sequence"/>
</dbReference>
<evidence type="ECO:0000259" key="6">
    <source>
        <dbReference type="PROSITE" id="PS50885"/>
    </source>
</evidence>
<dbReference type="InterPro" id="IPR004089">
    <property type="entry name" value="MCPsignal_dom"/>
</dbReference>
<feature type="transmembrane region" description="Helical" evidence="4">
    <location>
        <begin position="20"/>
        <end position="45"/>
    </location>
</feature>
<keyword evidence="4" id="KW-0812">Transmembrane</keyword>
<dbReference type="CDD" id="cd06225">
    <property type="entry name" value="HAMP"/>
    <property type="match status" value="1"/>
</dbReference>
<dbReference type="InterPro" id="IPR024478">
    <property type="entry name" value="HlyB_4HB_MCP"/>
</dbReference>
<evidence type="ECO:0000313" key="8">
    <source>
        <dbReference type="Proteomes" id="UP000305267"/>
    </source>
</evidence>
<dbReference type="EMBL" id="VDDA01000039">
    <property type="protein sequence ID" value="TNC07207.1"/>
    <property type="molecule type" value="Genomic_DNA"/>
</dbReference>
<feature type="domain" description="Methyl-accepting transducer" evidence="5">
    <location>
        <begin position="318"/>
        <end position="554"/>
    </location>
</feature>
<dbReference type="Gene3D" id="6.10.340.10">
    <property type="match status" value="1"/>
</dbReference>
<dbReference type="PROSITE" id="PS50885">
    <property type="entry name" value="HAMP"/>
    <property type="match status" value="1"/>
</dbReference>
<evidence type="ECO:0000256" key="3">
    <source>
        <dbReference type="PROSITE-ProRule" id="PRU00284"/>
    </source>
</evidence>
<dbReference type="PANTHER" id="PTHR32089">
    <property type="entry name" value="METHYL-ACCEPTING CHEMOTAXIS PROTEIN MCPB"/>
    <property type="match status" value="1"/>
</dbReference>
<dbReference type="OrthoDB" id="3289104at2"/>
<sequence length="574" mass="60585">MSAVAKPSEYLNKSRSILLSLRYLIIGPIIILFTAFMVTGIFAIARIKMMSESAKQASLETTAVSILGKMNEMSQELRALASLAHNARDSQERYSYLVEIRKAQLAFSGAWTAYAPTVAGPEEQRLAHNLRRAWQQFLAIESEGAALDRAGERELADAVFAGPFRKSSLTFRTAVNDILAYRQTRAFERTATTDEIGQTSRMAVTVALIIAALITLAISWLIIHRVASPIASMTQVMRRLAENECDVVIPNRGRRDEIGEMAAAVQVFKDNILRNLALEQEAAFARATADEQRQSLMRDMADSFESAVGGIIGRVSSSAQELQLTARTMTMTANQTAAQSTGAASAAEQAATNVGAVAAAAEELGTSVSEIARQVAGSAHLAQDAVAQASQTAGLVRELSEAVSRIGDVTGLISTIASQTNLLALNATIEAARAGAAGRGFAVVAAEVKELASQTARATDEITVHIQRVQTSTGQAVSAIGGIASRIHEINDVAAVIAAAVQQQGAATQHIVRNVAHAATGTAEVTLNVANVVEAAKETGAAASQVLTSASELSRQSDNLSNEVAQFLGTVRAA</sequence>
<evidence type="ECO:0000256" key="1">
    <source>
        <dbReference type="ARBA" id="ARBA00023224"/>
    </source>
</evidence>
<evidence type="ECO:0000259" key="5">
    <source>
        <dbReference type="PROSITE" id="PS50111"/>
    </source>
</evidence>
<evidence type="ECO:0000256" key="4">
    <source>
        <dbReference type="SAM" id="Phobius"/>
    </source>
</evidence>
<comment type="similarity">
    <text evidence="2">Belongs to the methyl-accepting chemotaxis (MCP) protein family.</text>
</comment>
<dbReference type="Pfam" id="PF00672">
    <property type="entry name" value="HAMP"/>
    <property type="match status" value="1"/>
</dbReference>
<dbReference type="SMART" id="SM00283">
    <property type="entry name" value="MA"/>
    <property type="match status" value="1"/>
</dbReference>
<keyword evidence="4" id="KW-1133">Transmembrane helix</keyword>
<dbReference type="PROSITE" id="PS50111">
    <property type="entry name" value="CHEMOTAXIS_TRANSDUC_2"/>
    <property type="match status" value="1"/>
</dbReference>